<dbReference type="Pfam" id="PF03547">
    <property type="entry name" value="Mem_trans"/>
    <property type="match status" value="1"/>
</dbReference>
<evidence type="ECO:0000256" key="3">
    <source>
        <dbReference type="ARBA" id="ARBA00022448"/>
    </source>
</evidence>
<sequence length="307" mass="33475">MIADILLEVVLPIFVLIGFGVIMQYAFKLDLYTLAKINFYYITPAAVFMSMYESEMSPQLLGTVSLFYFLYILILYGISSLIAWRKKYSRGMKAAFTNSLILDNSGNYGLPVNALAFKGDPLAGSVQALIMSFQSLLTFTYGVISIQGAKSNGLYKQAFIGFLKMPVPYALVLGLLLHALALPLPVFISQPLVYAHQSMVAIALLTLGAQIIKYPLRLNRLDVYLSVLLRLLVAPAVGITIVLLLDMKGIAAQALIIASGMPVGVNSSILAEEYQNEPDFAAQTVLISTILNIITITALISLAQYIA</sequence>
<dbReference type="InterPro" id="IPR038770">
    <property type="entry name" value="Na+/solute_symporter_sf"/>
</dbReference>
<dbReference type="AlphaFoldDB" id="A0A268EDR8"/>
<accession>A0A268EDR8</accession>
<dbReference type="Gene3D" id="1.20.1530.20">
    <property type="match status" value="1"/>
</dbReference>
<feature type="transmembrane region" description="Helical" evidence="8">
    <location>
        <begin position="167"/>
        <end position="188"/>
    </location>
</feature>
<feature type="transmembrane region" description="Helical" evidence="8">
    <location>
        <begin position="6"/>
        <end position="27"/>
    </location>
</feature>
<comment type="caution">
    <text evidence="10">The sequence shown here is derived from an EMBL/GenBank/DDBJ whole genome shotgun (WGS) entry which is preliminary data.</text>
</comment>
<evidence type="ECO:0000313" key="12">
    <source>
        <dbReference type="Proteomes" id="UP000435177"/>
    </source>
</evidence>
<dbReference type="EMBL" id="NPBY01000112">
    <property type="protein sequence ID" value="PAD71261.1"/>
    <property type="molecule type" value="Genomic_DNA"/>
</dbReference>
<dbReference type="Proteomes" id="UP000435177">
    <property type="component" value="Unassembled WGS sequence"/>
</dbReference>
<reference evidence="9 12" key="2">
    <citation type="submission" date="2019-11" db="EMBL/GenBank/DDBJ databases">
        <title>Draft genome sequences of five Paenibacillus species of dairy origin.</title>
        <authorList>
            <person name="Olajide A.M."/>
            <person name="Chen S."/>
            <person name="Lapointe G."/>
        </authorList>
    </citation>
    <scope>NUCLEOTIDE SEQUENCE [LARGE SCALE GENOMIC DNA]</scope>
    <source>
        <strain evidence="9 12">3CS1</strain>
    </source>
</reference>
<protein>
    <submittedName>
        <fullName evidence="9">AEC family transporter</fullName>
    </submittedName>
    <submittedName>
        <fullName evidence="10">Permease</fullName>
    </submittedName>
</protein>
<gene>
    <name evidence="10" type="ORF">CHH67_25055</name>
    <name evidence="9" type="ORF">GNP94_18145</name>
</gene>
<keyword evidence="5 8" id="KW-0812">Transmembrane</keyword>
<dbReference type="EMBL" id="WOAA01000019">
    <property type="protein sequence ID" value="MUG67912.1"/>
    <property type="molecule type" value="Genomic_DNA"/>
</dbReference>
<feature type="transmembrane region" description="Helical" evidence="8">
    <location>
        <begin position="194"/>
        <end position="212"/>
    </location>
</feature>
<dbReference type="PANTHER" id="PTHR36838">
    <property type="entry name" value="AUXIN EFFLUX CARRIER FAMILY PROTEIN"/>
    <property type="match status" value="1"/>
</dbReference>
<proteinExistence type="inferred from homology"/>
<dbReference type="OrthoDB" id="527159at2"/>
<name>A0A268EDR8_9BACL</name>
<dbReference type="PANTHER" id="PTHR36838:SF1">
    <property type="entry name" value="SLR1864 PROTEIN"/>
    <property type="match status" value="1"/>
</dbReference>
<feature type="transmembrane region" description="Helical" evidence="8">
    <location>
        <begin position="283"/>
        <end position="306"/>
    </location>
</feature>
<dbReference type="RefSeq" id="WP_095268097.1">
    <property type="nucleotide sequence ID" value="NZ_NPBY01000112.1"/>
</dbReference>
<dbReference type="GO" id="GO:0005886">
    <property type="term" value="C:plasma membrane"/>
    <property type="evidence" value="ECO:0007669"/>
    <property type="project" value="UniProtKB-SubCell"/>
</dbReference>
<dbReference type="Proteomes" id="UP000215596">
    <property type="component" value="Unassembled WGS sequence"/>
</dbReference>
<organism evidence="10 11">
    <name type="scientific">Paenibacillus campinasensis</name>
    <dbReference type="NCBI Taxonomy" id="66347"/>
    <lineage>
        <taxon>Bacteria</taxon>
        <taxon>Bacillati</taxon>
        <taxon>Bacillota</taxon>
        <taxon>Bacilli</taxon>
        <taxon>Bacillales</taxon>
        <taxon>Paenibacillaceae</taxon>
        <taxon>Paenibacillus</taxon>
    </lineage>
</organism>
<evidence type="ECO:0000313" key="10">
    <source>
        <dbReference type="EMBL" id="PAD71261.1"/>
    </source>
</evidence>
<comment type="subcellular location">
    <subcellularLocation>
        <location evidence="1">Cell membrane</location>
        <topology evidence="1">Multi-pass membrane protein</topology>
    </subcellularLocation>
</comment>
<evidence type="ECO:0000256" key="1">
    <source>
        <dbReference type="ARBA" id="ARBA00004651"/>
    </source>
</evidence>
<dbReference type="GO" id="GO:0055085">
    <property type="term" value="P:transmembrane transport"/>
    <property type="evidence" value="ECO:0007669"/>
    <property type="project" value="InterPro"/>
</dbReference>
<evidence type="ECO:0000313" key="11">
    <source>
        <dbReference type="Proteomes" id="UP000215596"/>
    </source>
</evidence>
<evidence type="ECO:0000256" key="5">
    <source>
        <dbReference type="ARBA" id="ARBA00022692"/>
    </source>
</evidence>
<evidence type="ECO:0000256" key="7">
    <source>
        <dbReference type="ARBA" id="ARBA00023136"/>
    </source>
</evidence>
<comment type="similarity">
    <text evidence="2">Belongs to the auxin efflux carrier (TC 2.A.69) family.</text>
</comment>
<evidence type="ECO:0000256" key="8">
    <source>
        <dbReference type="SAM" id="Phobius"/>
    </source>
</evidence>
<evidence type="ECO:0000313" key="9">
    <source>
        <dbReference type="EMBL" id="MUG67912.1"/>
    </source>
</evidence>
<evidence type="ECO:0000256" key="2">
    <source>
        <dbReference type="ARBA" id="ARBA00010145"/>
    </source>
</evidence>
<evidence type="ECO:0000256" key="4">
    <source>
        <dbReference type="ARBA" id="ARBA00022475"/>
    </source>
</evidence>
<keyword evidence="12" id="KW-1185">Reference proteome</keyword>
<feature type="transmembrane region" description="Helical" evidence="8">
    <location>
        <begin position="64"/>
        <end position="84"/>
    </location>
</feature>
<feature type="transmembrane region" description="Helical" evidence="8">
    <location>
        <begin position="224"/>
        <end position="244"/>
    </location>
</feature>
<keyword evidence="7 8" id="KW-0472">Membrane</keyword>
<keyword evidence="3" id="KW-0813">Transport</keyword>
<feature type="transmembrane region" description="Helical" evidence="8">
    <location>
        <begin position="250"/>
        <end position="271"/>
    </location>
</feature>
<keyword evidence="6 8" id="KW-1133">Transmembrane helix</keyword>
<keyword evidence="4" id="KW-1003">Cell membrane</keyword>
<evidence type="ECO:0000256" key="6">
    <source>
        <dbReference type="ARBA" id="ARBA00022989"/>
    </source>
</evidence>
<dbReference type="InterPro" id="IPR004776">
    <property type="entry name" value="Mem_transp_PIN-like"/>
</dbReference>
<reference evidence="10 11" key="1">
    <citation type="submission" date="2017-07" db="EMBL/GenBank/DDBJ databases">
        <title>Isolation and whole genome analysis of endospore-forming bacteria from heroin.</title>
        <authorList>
            <person name="Kalinowski J."/>
            <person name="Ahrens B."/>
            <person name="Al-Dilaimi A."/>
            <person name="Winkler A."/>
            <person name="Wibberg D."/>
            <person name="Schleenbecker U."/>
            <person name="Ruckert C."/>
            <person name="Wolfel R."/>
            <person name="Grass G."/>
        </authorList>
    </citation>
    <scope>NUCLEOTIDE SEQUENCE [LARGE SCALE GENOMIC DNA]</scope>
    <source>
        <strain evidence="10 11">7537-G1</strain>
    </source>
</reference>